<accession>A0A183PZE4</accession>
<sequence>MTSLTETYAEVKQEYNGLQEVVVHQVVCAAGNYFFTTTCHVS</sequence>
<dbReference type="EMBL" id="UZAL01042893">
    <property type="protein sequence ID" value="VDP80588.1"/>
    <property type="molecule type" value="Genomic_DNA"/>
</dbReference>
<gene>
    <name evidence="1" type="ORF">SMTD_LOCUS19730</name>
</gene>
<keyword evidence="2" id="KW-1185">Reference proteome</keyword>
<evidence type="ECO:0000313" key="2">
    <source>
        <dbReference type="Proteomes" id="UP000269396"/>
    </source>
</evidence>
<name>A0A183PZE4_9TREM</name>
<proteinExistence type="predicted"/>
<organism evidence="1 2">
    <name type="scientific">Schistosoma mattheei</name>
    <dbReference type="NCBI Taxonomy" id="31246"/>
    <lineage>
        <taxon>Eukaryota</taxon>
        <taxon>Metazoa</taxon>
        <taxon>Spiralia</taxon>
        <taxon>Lophotrochozoa</taxon>
        <taxon>Platyhelminthes</taxon>
        <taxon>Trematoda</taxon>
        <taxon>Digenea</taxon>
        <taxon>Strigeidida</taxon>
        <taxon>Schistosomatoidea</taxon>
        <taxon>Schistosomatidae</taxon>
        <taxon>Schistosoma</taxon>
    </lineage>
</organism>
<reference evidence="1 2" key="1">
    <citation type="submission" date="2018-11" db="EMBL/GenBank/DDBJ databases">
        <authorList>
            <consortium name="Pathogen Informatics"/>
        </authorList>
    </citation>
    <scope>NUCLEOTIDE SEQUENCE [LARGE SCALE GENOMIC DNA]</scope>
    <source>
        <strain>Denwood</strain>
        <strain evidence="2">Zambia</strain>
    </source>
</reference>
<dbReference type="Proteomes" id="UP000269396">
    <property type="component" value="Unassembled WGS sequence"/>
</dbReference>
<dbReference type="AlphaFoldDB" id="A0A183PZE4"/>
<protein>
    <submittedName>
        <fullName evidence="1">Uncharacterized protein</fullName>
    </submittedName>
</protein>
<evidence type="ECO:0000313" key="1">
    <source>
        <dbReference type="EMBL" id="VDP80588.1"/>
    </source>
</evidence>